<accession>A0A4Z2CDU0</accession>
<evidence type="ECO:0000256" key="5">
    <source>
        <dbReference type="ARBA" id="ARBA00039799"/>
    </source>
</evidence>
<dbReference type="GO" id="GO:0030286">
    <property type="term" value="C:dynein complex"/>
    <property type="evidence" value="ECO:0007669"/>
    <property type="project" value="UniProtKB-KW"/>
</dbReference>
<dbReference type="PANTHER" id="PTHR13183:SF0">
    <property type="entry name" value="AXONEMAL DYNEIN LIGHT INTERMEDIATE POLYPEPTIDE 1"/>
    <property type="match status" value="1"/>
</dbReference>
<organism evidence="9 10">
    <name type="scientific">Takifugu bimaculatus</name>
    <dbReference type="NCBI Taxonomy" id="433685"/>
    <lineage>
        <taxon>Eukaryota</taxon>
        <taxon>Metazoa</taxon>
        <taxon>Chordata</taxon>
        <taxon>Craniata</taxon>
        <taxon>Vertebrata</taxon>
        <taxon>Euteleostomi</taxon>
        <taxon>Actinopterygii</taxon>
        <taxon>Neopterygii</taxon>
        <taxon>Teleostei</taxon>
        <taxon>Neoteleostei</taxon>
        <taxon>Acanthomorphata</taxon>
        <taxon>Eupercaria</taxon>
        <taxon>Tetraodontiformes</taxon>
        <taxon>Tetradontoidea</taxon>
        <taxon>Tetraodontidae</taxon>
        <taxon>Takifugu</taxon>
    </lineage>
</organism>
<dbReference type="InterPro" id="IPR019347">
    <property type="entry name" value="Axonemal_dynein_light_chain"/>
</dbReference>
<keyword evidence="3" id="KW-0505">Motor protein</keyword>
<evidence type="ECO:0000256" key="8">
    <source>
        <dbReference type="SAM" id="Coils"/>
    </source>
</evidence>
<dbReference type="AlphaFoldDB" id="A0A4Z2CDU0"/>
<comment type="similarity">
    <text evidence="4">Belongs to the inner dynein arm light chain family.</text>
</comment>
<feature type="coiled-coil region" evidence="8">
    <location>
        <begin position="275"/>
        <end position="309"/>
    </location>
</feature>
<evidence type="ECO:0000256" key="7">
    <source>
        <dbReference type="ARBA" id="ARBA00043925"/>
    </source>
</evidence>
<dbReference type="EMBL" id="SWLE01000002">
    <property type="protein sequence ID" value="TNN02376.1"/>
    <property type="molecule type" value="Genomic_DNA"/>
</dbReference>
<dbReference type="Proteomes" id="UP000516260">
    <property type="component" value="Chromosome 10"/>
</dbReference>
<proteinExistence type="inferred from homology"/>
<evidence type="ECO:0000313" key="9">
    <source>
        <dbReference type="EMBL" id="TNN02376.1"/>
    </source>
</evidence>
<evidence type="ECO:0000256" key="4">
    <source>
        <dbReference type="ARBA" id="ARBA00038114"/>
    </source>
</evidence>
<reference evidence="9 10" key="1">
    <citation type="submission" date="2019-04" db="EMBL/GenBank/DDBJ databases">
        <title>The sequence and de novo assembly of Takifugu bimaculatus genome using PacBio and Hi-C technologies.</title>
        <authorList>
            <person name="Xu P."/>
            <person name="Liu B."/>
            <person name="Zhou Z."/>
        </authorList>
    </citation>
    <scope>NUCLEOTIDE SEQUENCE [LARGE SCALE GENOMIC DNA]</scope>
    <source>
        <strain evidence="9">TB-2018</strain>
        <tissue evidence="9">Muscle</tissue>
    </source>
</reference>
<evidence type="ECO:0000256" key="3">
    <source>
        <dbReference type="ARBA" id="ARBA00023175"/>
    </source>
</evidence>
<dbReference type="PANTHER" id="PTHR13183">
    <property type="entry name" value="AXONEMAL INNER ARM DYNEIN LIGHT CHAIN 28"/>
    <property type="match status" value="1"/>
</dbReference>
<comment type="caution">
    <text evidence="9">The sequence shown here is derived from an EMBL/GenBank/DDBJ whole genome shotgun (WGS) entry which is preliminary data.</text>
</comment>
<dbReference type="Pfam" id="PF10211">
    <property type="entry name" value="Ax_dynein_light"/>
    <property type="match status" value="2"/>
</dbReference>
<dbReference type="GO" id="GO:0045504">
    <property type="term" value="F:dynein heavy chain binding"/>
    <property type="evidence" value="ECO:0007669"/>
    <property type="project" value="TreeGrafter"/>
</dbReference>
<dbReference type="GO" id="GO:0005930">
    <property type="term" value="C:axoneme"/>
    <property type="evidence" value="ECO:0007669"/>
    <property type="project" value="TreeGrafter"/>
</dbReference>
<gene>
    <name evidence="9" type="ORF">fugu_009863</name>
</gene>
<keyword evidence="2 8" id="KW-0175">Coiled coil</keyword>
<feature type="coiled-coil region" evidence="8">
    <location>
        <begin position="75"/>
        <end position="131"/>
    </location>
</feature>
<evidence type="ECO:0000256" key="6">
    <source>
        <dbReference type="ARBA" id="ARBA00042417"/>
    </source>
</evidence>
<keyword evidence="10" id="KW-1185">Reference proteome</keyword>
<sequence>MHRKRPEARGLQPDSPEKINKDELIRQMTVNCGERGLLLSRVRGESQLTIAAYMNLYESSISVGIRKALLAEKAKADKEKRIADLVKENEELKKQVTEQRAKNDIIEIQEIDRQQQEKKRQKDELEALKRIKQLLMVPFPVMATNLLVEKNKNARSEILNQLCSRQWSDGKGTWIQRASSAPSTRADVIQLQQLLNTELQIRHARHTGICPIRSELYSQCFDEIIRQMTVNCGERGLLLSRVRDESQVTIAAYRTVYESSIAFGIRKALQGDKCKAEMKKRISDLEKENEELEEQVTEQTAQNIEIETREIERQQQVEKTNIEETEALKTTKQELMVPFSFIALK</sequence>
<name>A0A4Z2CDU0_9TELE</name>
<evidence type="ECO:0000256" key="2">
    <source>
        <dbReference type="ARBA" id="ARBA00023054"/>
    </source>
</evidence>
<keyword evidence="1" id="KW-0243">Dynein</keyword>
<comment type="function">
    <text evidence="7">Involved in sperm flagellum assembly.</text>
</comment>
<dbReference type="GO" id="GO:0097546">
    <property type="term" value="C:ciliary base"/>
    <property type="evidence" value="ECO:0007669"/>
    <property type="project" value="TreeGrafter"/>
</dbReference>
<protein>
    <recommendedName>
        <fullName evidence="5">Axonemal dynein light intermediate polypeptide 1</fullName>
    </recommendedName>
    <alternativeName>
        <fullName evidence="6">Inner dynein arm light chain, axonemal</fullName>
    </alternativeName>
</protein>
<evidence type="ECO:0000313" key="10">
    <source>
        <dbReference type="Proteomes" id="UP000516260"/>
    </source>
</evidence>
<evidence type="ECO:0000256" key="1">
    <source>
        <dbReference type="ARBA" id="ARBA00023017"/>
    </source>
</evidence>